<keyword evidence="1" id="KW-0732">Signal</keyword>
<evidence type="ECO:0008006" key="4">
    <source>
        <dbReference type="Google" id="ProtNLM"/>
    </source>
</evidence>
<feature type="chain" id="PRO_5011437834" description="Outer membrane protein beta-barrel domain-containing protein" evidence="1">
    <location>
        <begin position="23"/>
        <end position="163"/>
    </location>
</feature>
<protein>
    <recommendedName>
        <fullName evidence="4">Outer membrane protein beta-barrel domain-containing protein</fullName>
    </recommendedName>
</protein>
<proteinExistence type="predicted"/>
<name>A0A1G7CZR9_9FLAO</name>
<sequence>MFHSVLYFLIFALFLLGGKAQAQLTMHPMATVGYTYQNQNFGELGGKLLFLKKDEMLYRIGASALIGSVKGKISVIPKLQTDVLFNFSKGHSVKQPHYFVLGAEATNKFFSPKLGISAFGLIELSGGYAFPWNNQTLNGKTLKGVNFNCTFNIPLVVFFGKKS</sequence>
<dbReference type="AlphaFoldDB" id="A0A1G7CZR9"/>
<evidence type="ECO:0000313" key="2">
    <source>
        <dbReference type="EMBL" id="SDE44733.1"/>
    </source>
</evidence>
<gene>
    <name evidence="2" type="ORF">SAMN05421544_10982</name>
</gene>
<accession>A0A1G7CZR9</accession>
<reference evidence="2 3" key="1">
    <citation type="submission" date="2016-10" db="EMBL/GenBank/DDBJ databases">
        <authorList>
            <person name="de Groot N.N."/>
        </authorList>
    </citation>
    <scope>NUCLEOTIDE SEQUENCE [LARGE SCALE GENOMIC DNA]</scope>
    <source>
        <strain evidence="2 3">DSM 24015</strain>
    </source>
</reference>
<keyword evidence="3" id="KW-1185">Reference proteome</keyword>
<evidence type="ECO:0000313" key="3">
    <source>
        <dbReference type="Proteomes" id="UP000198517"/>
    </source>
</evidence>
<dbReference type="STRING" id="1071918.SAMN05421544_10982"/>
<feature type="signal peptide" evidence="1">
    <location>
        <begin position="1"/>
        <end position="22"/>
    </location>
</feature>
<evidence type="ECO:0000256" key="1">
    <source>
        <dbReference type="SAM" id="SignalP"/>
    </source>
</evidence>
<dbReference type="EMBL" id="FNAS01000009">
    <property type="protein sequence ID" value="SDE44733.1"/>
    <property type="molecule type" value="Genomic_DNA"/>
</dbReference>
<dbReference type="OrthoDB" id="1450938at2"/>
<organism evidence="2 3">
    <name type="scientific">Riemerella columbipharyngis</name>
    <dbReference type="NCBI Taxonomy" id="1071918"/>
    <lineage>
        <taxon>Bacteria</taxon>
        <taxon>Pseudomonadati</taxon>
        <taxon>Bacteroidota</taxon>
        <taxon>Flavobacteriia</taxon>
        <taxon>Flavobacteriales</taxon>
        <taxon>Weeksellaceae</taxon>
        <taxon>Riemerella</taxon>
    </lineage>
</organism>
<dbReference type="Proteomes" id="UP000198517">
    <property type="component" value="Unassembled WGS sequence"/>
</dbReference>